<name>A0A8S1CIE9_9INSE</name>
<evidence type="ECO:0008006" key="4">
    <source>
        <dbReference type="Google" id="ProtNLM"/>
    </source>
</evidence>
<evidence type="ECO:0000313" key="2">
    <source>
        <dbReference type="EMBL" id="CAB3371229.1"/>
    </source>
</evidence>
<protein>
    <recommendedName>
        <fullName evidence="4">Lipocalin/cytosolic fatty-acid binding domain-containing protein</fullName>
    </recommendedName>
</protein>
<comment type="caution">
    <text evidence="2">The sequence shown here is derived from an EMBL/GenBank/DDBJ whole genome shotgun (WGS) entry which is preliminary data.</text>
</comment>
<feature type="chain" id="PRO_5035872609" description="Lipocalin/cytosolic fatty-acid binding domain-containing protein" evidence="1">
    <location>
        <begin position="22"/>
        <end position="209"/>
    </location>
</feature>
<accession>A0A8S1CIE9</accession>
<dbReference type="InterPro" id="IPR012674">
    <property type="entry name" value="Calycin"/>
</dbReference>
<sequence>MSAVRLIALFVLAATLATVQARLPRRHQVLCSNLKPVSIVDQKALEGSWLTVESILLRNGYPESNEDSQSKVCVRTSIFDTSSRGLSMRSDIKRGAEKRKTGVTKIEISDPLEPGRWTLMAKRPSTLNSELMVVAVRPSEFLVLAYCQPLSLSDEGEDDRPALWVKVLGRPSAYGGVSISTRDLHSLRNRLSEMLGLRELNSVRYDTSC</sequence>
<organism evidence="2 3">
    <name type="scientific">Cloeon dipterum</name>
    <dbReference type="NCBI Taxonomy" id="197152"/>
    <lineage>
        <taxon>Eukaryota</taxon>
        <taxon>Metazoa</taxon>
        <taxon>Ecdysozoa</taxon>
        <taxon>Arthropoda</taxon>
        <taxon>Hexapoda</taxon>
        <taxon>Insecta</taxon>
        <taxon>Pterygota</taxon>
        <taxon>Palaeoptera</taxon>
        <taxon>Ephemeroptera</taxon>
        <taxon>Pisciforma</taxon>
        <taxon>Baetidae</taxon>
        <taxon>Cloeon</taxon>
    </lineage>
</organism>
<evidence type="ECO:0000256" key="1">
    <source>
        <dbReference type="SAM" id="SignalP"/>
    </source>
</evidence>
<feature type="signal peptide" evidence="1">
    <location>
        <begin position="1"/>
        <end position="21"/>
    </location>
</feature>
<dbReference type="AlphaFoldDB" id="A0A8S1CIE9"/>
<dbReference type="Gene3D" id="2.40.128.20">
    <property type="match status" value="1"/>
</dbReference>
<gene>
    <name evidence="2" type="ORF">CLODIP_2_CD02318</name>
</gene>
<keyword evidence="3" id="KW-1185">Reference proteome</keyword>
<dbReference type="OrthoDB" id="10446888at2759"/>
<reference evidence="2 3" key="1">
    <citation type="submission" date="2020-04" db="EMBL/GenBank/DDBJ databases">
        <authorList>
            <person name="Alioto T."/>
            <person name="Alioto T."/>
            <person name="Gomez Garrido J."/>
        </authorList>
    </citation>
    <scope>NUCLEOTIDE SEQUENCE [LARGE SCALE GENOMIC DNA]</scope>
</reference>
<evidence type="ECO:0000313" key="3">
    <source>
        <dbReference type="Proteomes" id="UP000494165"/>
    </source>
</evidence>
<keyword evidence="1" id="KW-0732">Signal</keyword>
<proteinExistence type="predicted"/>
<dbReference type="EMBL" id="CADEPI010000059">
    <property type="protein sequence ID" value="CAB3371229.1"/>
    <property type="molecule type" value="Genomic_DNA"/>
</dbReference>
<dbReference type="Proteomes" id="UP000494165">
    <property type="component" value="Unassembled WGS sequence"/>
</dbReference>